<evidence type="ECO:0000313" key="4">
    <source>
        <dbReference type="EMBL" id="CAE0715912.1"/>
    </source>
</evidence>
<dbReference type="InterPro" id="IPR035979">
    <property type="entry name" value="RBD_domain_sf"/>
</dbReference>
<evidence type="ECO:0000259" key="3">
    <source>
        <dbReference type="PROSITE" id="PS50102"/>
    </source>
</evidence>
<dbReference type="AlphaFoldDB" id="A0A7S4AHZ3"/>
<keyword evidence="1" id="KW-0694">RNA-binding</keyword>
<reference evidence="4" key="1">
    <citation type="submission" date="2021-01" db="EMBL/GenBank/DDBJ databases">
        <authorList>
            <person name="Corre E."/>
            <person name="Pelletier E."/>
            <person name="Niang G."/>
            <person name="Scheremetjew M."/>
            <person name="Finn R."/>
            <person name="Kale V."/>
            <person name="Holt S."/>
            <person name="Cochrane G."/>
            <person name="Meng A."/>
            <person name="Brown T."/>
            <person name="Cohen L."/>
        </authorList>
    </citation>
    <scope>NUCLEOTIDE SEQUENCE</scope>
    <source>
        <strain evidence="4">10249 10 AB</strain>
    </source>
</reference>
<gene>
    <name evidence="4" type="ORF">PAUS00366_LOCUS8664</name>
</gene>
<feature type="compositionally biased region" description="Basic residues" evidence="2">
    <location>
        <begin position="138"/>
        <end position="150"/>
    </location>
</feature>
<evidence type="ECO:0000256" key="2">
    <source>
        <dbReference type="SAM" id="MobiDB-lite"/>
    </source>
</evidence>
<sequence length="167" mass="18547">MSWTQVYVRGLSRSLDPSDEEIENLLNERYNLTSDTAMWAGPGTTLIKRDEMGFCRGYIFLSFYSAEGAAVVVDRVNGGCRNDNGSVSVNVDIDIETDTKLPLQLHAELSNPKPKAKNGKNANKGRNQDNSNDDHIRLRSKRKAPIRKHPVIISSNGTKTNLGNKTK</sequence>
<dbReference type="PROSITE" id="PS50102">
    <property type="entry name" value="RRM"/>
    <property type="match status" value="1"/>
</dbReference>
<proteinExistence type="predicted"/>
<dbReference type="EMBL" id="HBIX01011515">
    <property type="protein sequence ID" value="CAE0715912.1"/>
    <property type="molecule type" value="Transcribed_RNA"/>
</dbReference>
<name>A0A7S4AHZ3_9STRA</name>
<dbReference type="InterPro" id="IPR000504">
    <property type="entry name" value="RRM_dom"/>
</dbReference>
<dbReference type="SUPFAM" id="SSF54928">
    <property type="entry name" value="RNA-binding domain, RBD"/>
    <property type="match status" value="1"/>
</dbReference>
<feature type="compositionally biased region" description="Polar residues" evidence="2">
    <location>
        <begin position="153"/>
        <end position="167"/>
    </location>
</feature>
<feature type="region of interest" description="Disordered" evidence="2">
    <location>
        <begin position="107"/>
        <end position="167"/>
    </location>
</feature>
<evidence type="ECO:0000256" key="1">
    <source>
        <dbReference type="PROSITE-ProRule" id="PRU00176"/>
    </source>
</evidence>
<protein>
    <recommendedName>
        <fullName evidence="3">RRM domain-containing protein</fullName>
    </recommendedName>
</protein>
<organism evidence="4">
    <name type="scientific">Pseudo-nitzschia australis</name>
    <dbReference type="NCBI Taxonomy" id="44445"/>
    <lineage>
        <taxon>Eukaryota</taxon>
        <taxon>Sar</taxon>
        <taxon>Stramenopiles</taxon>
        <taxon>Ochrophyta</taxon>
        <taxon>Bacillariophyta</taxon>
        <taxon>Bacillariophyceae</taxon>
        <taxon>Bacillariophycidae</taxon>
        <taxon>Bacillariales</taxon>
        <taxon>Bacillariaceae</taxon>
        <taxon>Pseudo-nitzschia</taxon>
    </lineage>
</organism>
<dbReference type="GO" id="GO:0003723">
    <property type="term" value="F:RNA binding"/>
    <property type="evidence" value="ECO:0007669"/>
    <property type="project" value="UniProtKB-UniRule"/>
</dbReference>
<accession>A0A7S4AHZ3</accession>
<feature type="domain" description="RRM" evidence="3">
    <location>
        <begin position="4"/>
        <end position="94"/>
    </location>
</feature>